<dbReference type="InterPro" id="IPR051011">
    <property type="entry name" value="Metal_resp_trans_reg"/>
</dbReference>
<dbReference type="SMART" id="SM00418">
    <property type="entry name" value="HTH_ARSR"/>
    <property type="match status" value="1"/>
</dbReference>
<reference evidence="5 6" key="1">
    <citation type="submission" date="2023-05" db="EMBL/GenBank/DDBJ databases">
        <title>Corynebacterium suedekumii sp. nov. and Corynebacterium breve sp. nov. isolated from raw cow's milk.</title>
        <authorList>
            <person name="Baer M.K."/>
            <person name="Mehl L."/>
            <person name="Hellmuth R."/>
            <person name="Marke G."/>
            <person name="Lipski A."/>
        </authorList>
    </citation>
    <scope>NUCLEOTIDE SEQUENCE [LARGE SCALE GENOMIC DNA]</scope>
    <source>
        <strain evidence="5 6">R4</strain>
    </source>
</reference>
<evidence type="ECO:0000313" key="5">
    <source>
        <dbReference type="EMBL" id="WIM68529.1"/>
    </source>
</evidence>
<keyword evidence="6" id="KW-1185">Reference proteome</keyword>
<keyword evidence="2" id="KW-0238">DNA-binding</keyword>
<keyword evidence="1" id="KW-0805">Transcription regulation</keyword>
<dbReference type="InterPro" id="IPR001845">
    <property type="entry name" value="HTH_ArsR_DNA-bd_dom"/>
</dbReference>
<evidence type="ECO:0000313" key="6">
    <source>
        <dbReference type="Proteomes" id="UP001225598"/>
    </source>
</evidence>
<dbReference type="Gene3D" id="1.10.10.10">
    <property type="entry name" value="Winged helix-like DNA-binding domain superfamily/Winged helix DNA-binding domain"/>
    <property type="match status" value="1"/>
</dbReference>
<proteinExistence type="predicted"/>
<evidence type="ECO:0000256" key="1">
    <source>
        <dbReference type="ARBA" id="ARBA00023015"/>
    </source>
</evidence>
<accession>A0ABY8VFV9</accession>
<dbReference type="NCBIfam" id="NF033788">
    <property type="entry name" value="HTH_metalloreg"/>
    <property type="match status" value="1"/>
</dbReference>
<evidence type="ECO:0000256" key="2">
    <source>
        <dbReference type="ARBA" id="ARBA00023125"/>
    </source>
</evidence>
<dbReference type="SUPFAM" id="SSF46785">
    <property type="entry name" value="Winged helix' DNA-binding domain"/>
    <property type="match status" value="1"/>
</dbReference>
<dbReference type="Proteomes" id="UP001225598">
    <property type="component" value="Chromosome"/>
</dbReference>
<dbReference type="CDD" id="cd00090">
    <property type="entry name" value="HTH_ARSR"/>
    <property type="match status" value="1"/>
</dbReference>
<dbReference type="InterPro" id="IPR036388">
    <property type="entry name" value="WH-like_DNA-bd_sf"/>
</dbReference>
<evidence type="ECO:0000259" key="4">
    <source>
        <dbReference type="PROSITE" id="PS50987"/>
    </source>
</evidence>
<feature type="domain" description="HTH arsR-type" evidence="4">
    <location>
        <begin position="10"/>
        <end position="104"/>
    </location>
</feature>
<dbReference type="PANTHER" id="PTHR43132">
    <property type="entry name" value="ARSENICAL RESISTANCE OPERON REPRESSOR ARSR-RELATED"/>
    <property type="match status" value="1"/>
</dbReference>
<dbReference type="PROSITE" id="PS50987">
    <property type="entry name" value="HTH_ARSR_2"/>
    <property type="match status" value="1"/>
</dbReference>
<sequence length="118" mass="13385">MNADTKKQALSAELVDATVQTLGLLANETRLRLLWELRGRELTVNDLAERVDKPGPAVSQHLAKLRLAGLVESRREAQFIFYRNVNEHVERLVTDAVYNAEHLLYPEPAHHKYTGGQQ</sequence>
<dbReference type="Pfam" id="PF12840">
    <property type="entry name" value="HTH_20"/>
    <property type="match status" value="1"/>
</dbReference>
<keyword evidence="3" id="KW-0804">Transcription</keyword>
<gene>
    <name evidence="5" type="ORF">QP027_03805</name>
</gene>
<dbReference type="InterPro" id="IPR036390">
    <property type="entry name" value="WH_DNA-bd_sf"/>
</dbReference>
<dbReference type="PANTHER" id="PTHR43132:SF8">
    <property type="entry name" value="HTH-TYPE TRANSCRIPTIONAL REGULATOR KMTR"/>
    <property type="match status" value="1"/>
</dbReference>
<protein>
    <submittedName>
        <fullName evidence="5">Metalloregulator ArsR/SmtB family transcription factor</fullName>
    </submittedName>
</protein>
<name>A0ABY8VFV9_9CORY</name>
<dbReference type="RefSeq" id="WP_284826120.1">
    <property type="nucleotide sequence ID" value="NZ_CP126969.1"/>
</dbReference>
<organism evidence="5 6">
    <name type="scientific">Corynebacterium breve</name>
    <dbReference type="NCBI Taxonomy" id="3049799"/>
    <lineage>
        <taxon>Bacteria</taxon>
        <taxon>Bacillati</taxon>
        <taxon>Actinomycetota</taxon>
        <taxon>Actinomycetes</taxon>
        <taxon>Mycobacteriales</taxon>
        <taxon>Corynebacteriaceae</taxon>
        <taxon>Corynebacterium</taxon>
    </lineage>
</organism>
<evidence type="ECO:0000256" key="3">
    <source>
        <dbReference type="ARBA" id="ARBA00023163"/>
    </source>
</evidence>
<dbReference type="PRINTS" id="PR00778">
    <property type="entry name" value="HTHARSR"/>
</dbReference>
<dbReference type="InterPro" id="IPR011991">
    <property type="entry name" value="ArsR-like_HTH"/>
</dbReference>
<dbReference type="EMBL" id="CP126969">
    <property type="protein sequence ID" value="WIM68529.1"/>
    <property type="molecule type" value="Genomic_DNA"/>
</dbReference>